<dbReference type="PANTHER" id="PTHR30353">
    <property type="entry name" value="INNER MEMBRANE PROTEIN DEDA-RELATED"/>
    <property type="match status" value="1"/>
</dbReference>
<keyword evidence="4 7" id="KW-0812">Transmembrane</keyword>
<dbReference type="InterPro" id="IPR032818">
    <property type="entry name" value="DedA-like"/>
</dbReference>
<dbReference type="PANTHER" id="PTHR30353:SF0">
    <property type="entry name" value="TRANSMEMBRANE PROTEIN"/>
    <property type="match status" value="1"/>
</dbReference>
<evidence type="ECO:0000256" key="1">
    <source>
        <dbReference type="ARBA" id="ARBA00004651"/>
    </source>
</evidence>
<evidence type="ECO:0000256" key="3">
    <source>
        <dbReference type="ARBA" id="ARBA00022475"/>
    </source>
</evidence>
<feature type="transmembrane region" description="Helical" evidence="7">
    <location>
        <begin position="170"/>
        <end position="188"/>
    </location>
</feature>
<keyword evidence="3 7" id="KW-1003">Cell membrane</keyword>
<dbReference type="HOGENOM" id="CLU_959348_0_0_11"/>
<gene>
    <name evidence="10" type="ordered locus">ROP_pROB01-01660</name>
</gene>
<accession>C1BCS1</accession>
<evidence type="ECO:0000256" key="5">
    <source>
        <dbReference type="ARBA" id="ARBA00022989"/>
    </source>
</evidence>
<evidence type="ECO:0000256" key="4">
    <source>
        <dbReference type="ARBA" id="ARBA00022692"/>
    </source>
</evidence>
<keyword evidence="10" id="KW-0614">Plasmid</keyword>
<evidence type="ECO:0000313" key="10">
    <source>
        <dbReference type="EMBL" id="BAH55665.1"/>
    </source>
</evidence>
<dbReference type="InterPro" id="IPR032816">
    <property type="entry name" value="VTT_dom"/>
</dbReference>
<feature type="domain" description="VTT" evidence="9">
    <location>
        <begin position="29"/>
        <end position="156"/>
    </location>
</feature>
<dbReference type="EMBL" id="AP011116">
    <property type="protein sequence ID" value="BAH55665.1"/>
    <property type="molecule type" value="Genomic_DNA"/>
</dbReference>
<organism evidence="10 11">
    <name type="scientific">Rhodococcus opacus (strain B4)</name>
    <dbReference type="NCBI Taxonomy" id="632772"/>
    <lineage>
        <taxon>Bacteria</taxon>
        <taxon>Bacillati</taxon>
        <taxon>Actinomycetota</taxon>
        <taxon>Actinomycetes</taxon>
        <taxon>Mycobacteriales</taxon>
        <taxon>Nocardiaceae</taxon>
        <taxon>Rhodococcus</taxon>
    </lineage>
</organism>
<name>C1BCS1_RHOOB</name>
<dbReference type="AlphaFoldDB" id="C1BCS1"/>
<evidence type="ECO:0000256" key="6">
    <source>
        <dbReference type="ARBA" id="ARBA00023136"/>
    </source>
</evidence>
<comment type="subcellular location">
    <subcellularLocation>
        <location evidence="1 7">Cell membrane</location>
        <topology evidence="1 7">Multi-pass membrane protein</topology>
    </subcellularLocation>
</comment>
<evidence type="ECO:0000313" key="11">
    <source>
        <dbReference type="Proteomes" id="UP000002212"/>
    </source>
</evidence>
<proteinExistence type="inferred from homology"/>
<feature type="region of interest" description="Disordered" evidence="8">
    <location>
        <begin position="194"/>
        <end position="233"/>
    </location>
</feature>
<reference evidence="10 11" key="1">
    <citation type="submission" date="2009-03" db="EMBL/GenBank/DDBJ databases">
        <title>Comparison of the complete genome sequences of Rhodococcus erythropolis PR4 and Rhodococcus opacus B4.</title>
        <authorList>
            <person name="Takarada H."/>
            <person name="Sekine M."/>
            <person name="Hosoyama A."/>
            <person name="Yamada R."/>
            <person name="Fujisawa T."/>
            <person name="Omata S."/>
            <person name="Shimizu A."/>
            <person name="Tsukatani N."/>
            <person name="Tanikawa S."/>
            <person name="Fujita N."/>
            <person name="Harayama S."/>
        </authorList>
    </citation>
    <scope>NUCLEOTIDE SEQUENCE [LARGE SCALE GENOMIC DNA]</scope>
    <source>
        <strain evidence="10 11">B4</strain>
        <plasmid evidence="10 11">pROB01</plasmid>
    </source>
</reference>
<keyword evidence="6 7" id="KW-0472">Membrane</keyword>
<dbReference type="Pfam" id="PF09335">
    <property type="entry name" value="VTT_dom"/>
    <property type="match status" value="1"/>
</dbReference>
<feature type="compositionally biased region" description="Basic and acidic residues" evidence="8">
    <location>
        <begin position="207"/>
        <end position="226"/>
    </location>
</feature>
<geneLocation type="plasmid" evidence="10 11">
    <name>pROB01</name>
</geneLocation>
<dbReference type="KEGG" id="rop:ROP_pROB01-01660"/>
<evidence type="ECO:0000256" key="7">
    <source>
        <dbReference type="RuleBase" id="RU367016"/>
    </source>
</evidence>
<evidence type="ECO:0000256" key="2">
    <source>
        <dbReference type="ARBA" id="ARBA00010792"/>
    </source>
</evidence>
<feature type="compositionally biased region" description="Basic and acidic residues" evidence="8">
    <location>
        <begin position="262"/>
        <end position="282"/>
    </location>
</feature>
<feature type="region of interest" description="Disordered" evidence="8">
    <location>
        <begin position="260"/>
        <end position="290"/>
    </location>
</feature>
<dbReference type="Proteomes" id="UP000002212">
    <property type="component" value="Plasmid pROB01"/>
</dbReference>
<feature type="transmembrane region" description="Helical" evidence="7">
    <location>
        <begin position="136"/>
        <end position="158"/>
    </location>
</feature>
<feature type="transmembrane region" description="Helical" evidence="7">
    <location>
        <begin position="45"/>
        <end position="65"/>
    </location>
</feature>
<keyword evidence="5 7" id="KW-1133">Transmembrane helix</keyword>
<comment type="caution">
    <text evidence="7">Lacks conserved residue(s) required for the propagation of feature annotation.</text>
</comment>
<evidence type="ECO:0000256" key="8">
    <source>
        <dbReference type="SAM" id="MobiDB-lite"/>
    </source>
</evidence>
<dbReference type="GO" id="GO:0005886">
    <property type="term" value="C:plasma membrane"/>
    <property type="evidence" value="ECO:0007669"/>
    <property type="project" value="UniProtKB-SubCell"/>
</dbReference>
<dbReference type="RefSeq" id="WP_012686829.1">
    <property type="nucleotide sequence ID" value="NC_012520.1"/>
</dbReference>
<comment type="similarity">
    <text evidence="2 7">Belongs to the DedA family.</text>
</comment>
<evidence type="ECO:0000259" key="9">
    <source>
        <dbReference type="Pfam" id="PF09335"/>
    </source>
</evidence>
<protein>
    <submittedName>
        <fullName evidence="10">Hypothetical membrane protein</fullName>
    </submittedName>
</protein>
<sequence length="290" mass="31813">MPTLLGALGLLGVLGAVFVESGLLVGFFLPGDSLLFTAGVFAAQLQPFAPLWVPVIAIPVAAILGDQVGYLIGRRVGPAVFDSPSATRLGPKQLEQSRRFFDRYGPRTVLLARFVPVARTIAPVMAGASGMRYRTFVTYNVIGGVLWGTGVPVLGYLLGGIPIVRNHIEVILIAVVVVSLVPLLINAVRTRRRRDSVGAAAHNHPGRVGEPRRHPSVDQFDLHHPTSTEPWGHRRCMNDQHSCCRTTHRASVPVTVAAHSDWSNHEETPPDHRHLLGDEDRRHHARRNRW</sequence>